<dbReference type="GO" id="GO:0030420">
    <property type="term" value="P:establishment of competence for transformation"/>
    <property type="evidence" value="ECO:0007669"/>
    <property type="project" value="InterPro"/>
</dbReference>
<dbReference type="SUPFAM" id="SSF56281">
    <property type="entry name" value="Metallo-hydrolase/oxidoreductase"/>
    <property type="match status" value="1"/>
</dbReference>
<evidence type="ECO:0000256" key="4">
    <source>
        <dbReference type="ARBA" id="ARBA00022989"/>
    </source>
</evidence>
<keyword evidence="2" id="KW-1003">Cell membrane</keyword>
<dbReference type="EMBL" id="AZQP01000020">
    <property type="protein sequence ID" value="EYE88492.1"/>
    <property type="molecule type" value="Genomic_DNA"/>
</dbReference>
<dbReference type="Pfam" id="PF00753">
    <property type="entry name" value="Lactamase_B"/>
    <property type="match status" value="1"/>
</dbReference>
<reference evidence="8 9" key="1">
    <citation type="journal article" date="2014" name="Genome Announc.">
        <title>Draft Genome Sequence of Fervidicella metallireducens Strain AeBT, an Iron-Reducing Thermoanaerobe from the Great Artesian Basin.</title>
        <authorList>
            <person name="Patel B.K."/>
        </authorList>
    </citation>
    <scope>NUCLEOTIDE SEQUENCE [LARGE SCALE GENOMIC DNA]</scope>
    <source>
        <strain evidence="8 9">AeB</strain>
    </source>
</reference>
<feature type="transmembrane region" description="Helical" evidence="6">
    <location>
        <begin position="458"/>
        <end position="474"/>
    </location>
</feature>
<feature type="transmembrane region" description="Helical" evidence="6">
    <location>
        <begin position="12"/>
        <end position="38"/>
    </location>
</feature>
<dbReference type="InterPro" id="IPR001279">
    <property type="entry name" value="Metallo-B-lactamas"/>
</dbReference>
<dbReference type="PANTHER" id="PTHR30619">
    <property type="entry name" value="DNA INTERNALIZATION/COMPETENCE PROTEIN COMEC/REC2"/>
    <property type="match status" value="1"/>
</dbReference>
<accession>A0A017RUZ6</accession>
<dbReference type="InterPro" id="IPR052159">
    <property type="entry name" value="Competence_DNA_uptake"/>
</dbReference>
<keyword evidence="5 6" id="KW-0472">Membrane</keyword>
<dbReference type="PANTHER" id="PTHR30619:SF7">
    <property type="entry name" value="BETA-LACTAMASE DOMAIN PROTEIN"/>
    <property type="match status" value="1"/>
</dbReference>
<feature type="transmembrane region" description="Helical" evidence="6">
    <location>
        <begin position="398"/>
        <end position="417"/>
    </location>
</feature>
<sequence length="715" mass="82204">MKNILIKITVFFIFGILLFNKINIYLLGAAITALFLIMFLRKQWVFIIFCCLFFSLGFLTANFHTKSFEERYRVLLSSNVYQGYVIEKYDNTFILKNFSNGYRIIASYYKELDVTPGDYVKFKGNVNEKNNYNKKMMNSKNIDAYITISSSEIEKLERFNIIVIPIRIKYKIINSLLSIDKIGGSFLCGLLTGYIKDISLEDLNNFQNLGISHILAISGFNIGIVYMFVNIITRKLSARLRYFVVIITCFFYTVIGGFEASIFRAFLIISIVTFAKMIRRPYDVVNGITLAGLIMLILNSFYLYNLGFLLSFTATYGIILLKDDINDVVSKKIKYFSSEISVSLGAFLMTLPIIIWNKGFFNPLSILINILIGPLVALLTVAGFISSIIYLLLGLNYVFFPTCFLGFIFMNFIKFIAKFDFNVYIGQTNKIFIILYYLFLFINFNYINFSRMKIKKLYLNFIFVFFIIASVIPIQNKLLIHFINVGQGDSIFIETPDHKSILIDTGPEYKEYSAAREKVIPYIKRRGYKTIDLLIITHFHKDHCGGLKDVFTQMNVKNSISFNNDYPGDYLFTEVSKGDRIKIGDIVLKILYPNKNEKIDNDKNETCLIIELIYKDFNMLLTGDAEKDDLEGLEGNYDLYKVPHHGSVGSLNEKMIEQSHIETAIISVGKNNFGHPSDKVINTLKMNNIDVFRTDINGNIMVITDGINKKLIFQK</sequence>
<feature type="transmembrane region" description="Helical" evidence="6">
    <location>
        <begin position="210"/>
        <end position="232"/>
    </location>
</feature>
<evidence type="ECO:0000256" key="5">
    <source>
        <dbReference type="ARBA" id="ARBA00023136"/>
    </source>
</evidence>
<feature type="transmembrane region" description="Helical" evidence="6">
    <location>
        <begin position="176"/>
        <end position="195"/>
    </location>
</feature>
<gene>
    <name evidence="8" type="ORF">Q428_07870</name>
</gene>
<dbReference type="Gene3D" id="3.60.15.10">
    <property type="entry name" value="Ribonuclease Z/Hydroxyacylglutathione hydrolase-like"/>
    <property type="match status" value="1"/>
</dbReference>
<feature type="transmembrane region" description="Helical" evidence="6">
    <location>
        <begin position="333"/>
        <end position="354"/>
    </location>
</feature>
<dbReference type="InterPro" id="IPR036866">
    <property type="entry name" value="RibonucZ/Hydroxyglut_hydro"/>
</dbReference>
<dbReference type="STRING" id="1403537.Q428_07870"/>
<dbReference type="NCBIfam" id="TIGR00360">
    <property type="entry name" value="ComEC_N-term"/>
    <property type="match status" value="1"/>
</dbReference>
<feature type="domain" description="Metallo-beta-lactamase" evidence="7">
    <location>
        <begin position="487"/>
        <end position="670"/>
    </location>
</feature>
<dbReference type="AlphaFoldDB" id="A0A017RUZ6"/>
<dbReference type="Proteomes" id="UP000019681">
    <property type="component" value="Unassembled WGS sequence"/>
</dbReference>
<keyword evidence="3 6" id="KW-0812">Transmembrane</keyword>
<protein>
    <recommendedName>
        <fullName evidence="7">Metallo-beta-lactamase domain-containing protein</fullName>
    </recommendedName>
</protein>
<dbReference type="CDD" id="cd07731">
    <property type="entry name" value="ComA-like_MBL-fold"/>
    <property type="match status" value="1"/>
</dbReference>
<dbReference type="InterPro" id="IPR004797">
    <property type="entry name" value="Competence_ComEC/Rec2"/>
</dbReference>
<proteinExistence type="predicted"/>
<evidence type="ECO:0000256" key="1">
    <source>
        <dbReference type="ARBA" id="ARBA00004651"/>
    </source>
</evidence>
<dbReference type="SMART" id="SM00849">
    <property type="entry name" value="Lactamase_B"/>
    <property type="match status" value="1"/>
</dbReference>
<feature type="transmembrane region" description="Helical" evidence="6">
    <location>
        <begin position="44"/>
        <end position="63"/>
    </location>
</feature>
<feature type="transmembrane region" description="Helical" evidence="6">
    <location>
        <begin position="429"/>
        <end position="446"/>
    </location>
</feature>
<feature type="transmembrane region" description="Helical" evidence="6">
    <location>
        <begin position="290"/>
        <end position="321"/>
    </location>
</feature>
<evidence type="ECO:0000256" key="6">
    <source>
        <dbReference type="SAM" id="Phobius"/>
    </source>
</evidence>
<dbReference type="Pfam" id="PF03772">
    <property type="entry name" value="Competence"/>
    <property type="match status" value="1"/>
</dbReference>
<evidence type="ECO:0000313" key="8">
    <source>
        <dbReference type="EMBL" id="EYE88492.1"/>
    </source>
</evidence>
<dbReference type="GO" id="GO:0005886">
    <property type="term" value="C:plasma membrane"/>
    <property type="evidence" value="ECO:0007669"/>
    <property type="project" value="UniProtKB-SubCell"/>
</dbReference>
<comment type="subcellular location">
    <subcellularLocation>
        <location evidence="1">Cell membrane</location>
        <topology evidence="1">Multi-pass membrane protein</topology>
    </subcellularLocation>
</comment>
<dbReference type="NCBIfam" id="TIGR00361">
    <property type="entry name" value="ComEC_Rec2"/>
    <property type="match status" value="1"/>
</dbReference>
<dbReference type="InterPro" id="IPR035681">
    <property type="entry name" value="ComA-like_MBL"/>
</dbReference>
<comment type="caution">
    <text evidence="8">The sequence shown here is derived from an EMBL/GenBank/DDBJ whole genome shotgun (WGS) entry which is preliminary data.</text>
</comment>
<evidence type="ECO:0000256" key="3">
    <source>
        <dbReference type="ARBA" id="ARBA00022692"/>
    </source>
</evidence>
<evidence type="ECO:0000259" key="7">
    <source>
        <dbReference type="SMART" id="SM00849"/>
    </source>
</evidence>
<feature type="transmembrane region" description="Helical" evidence="6">
    <location>
        <begin position="366"/>
        <end position="392"/>
    </location>
</feature>
<keyword evidence="4 6" id="KW-1133">Transmembrane helix</keyword>
<keyword evidence="9" id="KW-1185">Reference proteome</keyword>
<feature type="transmembrane region" description="Helical" evidence="6">
    <location>
        <begin position="261"/>
        <end position="278"/>
    </location>
</feature>
<dbReference type="InterPro" id="IPR004477">
    <property type="entry name" value="ComEC_N"/>
</dbReference>
<evidence type="ECO:0000256" key="2">
    <source>
        <dbReference type="ARBA" id="ARBA00022475"/>
    </source>
</evidence>
<evidence type="ECO:0000313" key="9">
    <source>
        <dbReference type="Proteomes" id="UP000019681"/>
    </source>
</evidence>
<organism evidence="8 9">
    <name type="scientific">Fervidicella metallireducens AeB</name>
    <dbReference type="NCBI Taxonomy" id="1403537"/>
    <lineage>
        <taxon>Bacteria</taxon>
        <taxon>Bacillati</taxon>
        <taxon>Bacillota</taxon>
        <taxon>Clostridia</taxon>
        <taxon>Eubacteriales</taxon>
        <taxon>Clostridiaceae</taxon>
        <taxon>Fervidicella</taxon>
    </lineage>
</organism>
<name>A0A017RUZ6_9CLOT</name>